<dbReference type="GO" id="GO:0050380">
    <property type="term" value="F:undecaprenyl-diphosphatase activity"/>
    <property type="evidence" value="ECO:0007669"/>
    <property type="project" value="UniProtKB-UniRule"/>
</dbReference>
<dbReference type="EC" id="3.6.1.27" evidence="3 17"/>
<feature type="transmembrane region" description="Helical" evidence="17">
    <location>
        <begin position="43"/>
        <end position="62"/>
    </location>
</feature>
<evidence type="ECO:0000256" key="1">
    <source>
        <dbReference type="ARBA" id="ARBA00004651"/>
    </source>
</evidence>
<dbReference type="STRING" id="395961.Cyan7425_3549"/>
<name>B8HRK3_CYAP4</name>
<evidence type="ECO:0000256" key="7">
    <source>
        <dbReference type="ARBA" id="ARBA00022801"/>
    </source>
</evidence>
<protein>
    <recommendedName>
        <fullName evidence="4 17">Undecaprenyl-diphosphatase</fullName>
        <ecNumber evidence="3 17">3.6.1.27</ecNumber>
    </recommendedName>
    <alternativeName>
        <fullName evidence="15 17">Bacitracin resistance protein</fullName>
    </alternativeName>
    <alternativeName>
        <fullName evidence="14 17">Undecaprenyl pyrophosphate phosphatase</fullName>
    </alternativeName>
</protein>
<dbReference type="AlphaFoldDB" id="B8HRK3"/>
<evidence type="ECO:0000313" key="18">
    <source>
        <dbReference type="EMBL" id="ACL45870.1"/>
    </source>
</evidence>
<keyword evidence="13 17" id="KW-0961">Cell wall biogenesis/degradation</keyword>
<dbReference type="EMBL" id="CP001344">
    <property type="protein sequence ID" value="ACL45870.1"/>
    <property type="molecule type" value="Genomic_DNA"/>
</dbReference>
<comment type="similarity">
    <text evidence="2 17">Belongs to the UppP family.</text>
</comment>
<feature type="transmembrane region" description="Helical" evidence="17">
    <location>
        <begin position="6"/>
        <end position="31"/>
    </location>
</feature>
<keyword evidence="18" id="KW-0808">Transferase</keyword>
<dbReference type="OrthoDB" id="9808289at2"/>
<dbReference type="HAMAP" id="MF_01006">
    <property type="entry name" value="Undec_diphosphatase"/>
    <property type="match status" value="1"/>
</dbReference>
<evidence type="ECO:0000256" key="14">
    <source>
        <dbReference type="ARBA" id="ARBA00032707"/>
    </source>
</evidence>
<dbReference type="NCBIfam" id="NF001394">
    <property type="entry name" value="PRK00281.2-5"/>
    <property type="match status" value="1"/>
</dbReference>
<dbReference type="HOGENOM" id="CLU_060296_1_0_3"/>
<keyword evidence="12 17" id="KW-0046">Antibiotic resistance</keyword>
<dbReference type="GO" id="GO:0046677">
    <property type="term" value="P:response to antibiotic"/>
    <property type="evidence" value="ECO:0007669"/>
    <property type="project" value="UniProtKB-UniRule"/>
</dbReference>
<evidence type="ECO:0000256" key="6">
    <source>
        <dbReference type="ARBA" id="ARBA00022692"/>
    </source>
</evidence>
<evidence type="ECO:0000256" key="2">
    <source>
        <dbReference type="ARBA" id="ARBA00010621"/>
    </source>
</evidence>
<evidence type="ECO:0000256" key="9">
    <source>
        <dbReference type="ARBA" id="ARBA00022984"/>
    </source>
</evidence>
<reference evidence="18" key="1">
    <citation type="submission" date="2009-01" db="EMBL/GenBank/DDBJ databases">
        <title>Complete sequence of chromosome Cyanothece sp. PCC 7425.</title>
        <authorList>
            <consortium name="US DOE Joint Genome Institute"/>
            <person name="Lucas S."/>
            <person name="Copeland A."/>
            <person name="Lapidus A."/>
            <person name="Glavina del Rio T."/>
            <person name="Dalin E."/>
            <person name="Tice H."/>
            <person name="Bruce D."/>
            <person name="Goodwin L."/>
            <person name="Pitluck S."/>
            <person name="Sims D."/>
            <person name="Meineke L."/>
            <person name="Brettin T."/>
            <person name="Detter J.C."/>
            <person name="Han C."/>
            <person name="Larimer F."/>
            <person name="Land M."/>
            <person name="Hauser L."/>
            <person name="Kyrpides N."/>
            <person name="Ovchinnikova G."/>
            <person name="Liberton M."/>
            <person name="Stoeckel J."/>
            <person name="Banerjee A."/>
            <person name="Singh A."/>
            <person name="Page L."/>
            <person name="Sato H."/>
            <person name="Zhao L."/>
            <person name="Sherman L."/>
            <person name="Pakrasi H."/>
            <person name="Richardson P."/>
        </authorList>
    </citation>
    <scope>NUCLEOTIDE SEQUENCE</scope>
    <source>
        <strain evidence="18">PCC 7425</strain>
    </source>
</reference>
<dbReference type="PANTHER" id="PTHR30622">
    <property type="entry name" value="UNDECAPRENYL-DIPHOSPHATASE"/>
    <property type="match status" value="1"/>
</dbReference>
<keyword evidence="5 17" id="KW-1003">Cell membrane</keyword>
<dbReference type="InterPro" id="IPR003824">
    <property type="entry name" value="UppP"/>
</dbReference>
<keyword evidence="18" id="KW-0418">Kinase</keyword>
<dbReference type="NCBIfam" id="TIGR00753">
    <property type="entry name" value="undec_PP_bacA"/>
    <property type="match status" value="1"/>
</dbReference>
<evidence type="ECO:0000256" key="3">
    <source>
        <dbReference type="ARBA" id="ARBA00012374"/>
    </source>
</evidence>
<evidence type="ECO:0000256" key="5">
    <source>
        <dbReference type="ARBA" id="ARBA00022475"/>
    </source>
</evidence>
<evidence type="ECO:0000256" key="10">
    <source>
        <dbReference type="ARBA" id="ARBA00022989"/>
    </source>
</evidence>
<sequence>MELNWFQAIVLGLVQGITEFLPISSTAHLLIFRDVFGWTQQKYYVDAIQFGSVIAVVIYFWSDLRHIVQGSWAAFQSKDWEREEWKLLVGIGVGTFPALVGGYLMRDSIPESPLVIAIMSIIMALLLGLAEKMGSRKRGFDRLQIRDGILVGLGQMLAIIPGVSRSGSTLTTGMFLGLERQTAARFSFLLGIPTLTIATLFQARKAFANVDSVVMLAVGTLSAFIFSYLAIAWLMRYLQTQNAWVFVWYRLAFGVAILAAIGGGLLKTI</sequence>
<gene>
    <name evidence="17" type="primary">uppP</name>
    <name evidence="18" type="ordered locus">Cyan7425_3549</name>
</gene>
<feature type="transmembrane region" description="Helical" evidence="17">
    <location>
        <begin position="183"/>
        <end position="201"/>
    </location>
</feature>
<feature type="transmembrane region" description="Helical" evidence="17">
    <location>
        <begin position="247"/>
        <end position="266"/>
    </location>
</feature>
<accession>B8HRK3</accession>
<keyword evidence="6 17" id="KW-0812">Transmembrane</keyword>
<evidence type="ECO:0000256" key="16">
    <source>
        <dbReference type="ARBA" id="ARBA00047594"/>
    </source>
</evidence>
<evidence type="ECO:0000256" key="8">
    <source>
        <dbReference type="ARBA" id="ARBA00022960"/>
    </source>
</evidence>
<dbReference type="Pfam" id="PF02673">
    <property type="entry name" value="BacA"/>
    <property type="match status" value="1"/>
</dbReference>
<dbReference type="PANTHER" id="PTHR30622:SF4">
    <property type="entry name" value="UNDECAPRENYL-DIPHOSPHATASE"/>
    <property type="match status" value="1"/>
</dbReference>
<keyword evidence="10 17" id="KW-1133">Transmembrane helix</keyword>
<proteinExistence type="inferred from homology"/>
<comment type="subcellular location">
    <subcellularLocation>
        <location evidence="1 17">Cell membrane</location>
        <topology evidence="1 17">Multi-pass membrane protein</topology>
    </subcellularLocation>
</comment>
<evidence type="ECO:0000256" key="15">
    <source>
        <dbReference type="ARBA" id="ARBA00032932"/>
    </source>
</evidence>
<dbReference type="eggNOG" id="COG1968">
    <property type="taxonomic scope" value="Bacteria"/>
</dbReference>
<evidence type="ECO:0000256" key="4">
    <source>
        <dbReference type="ARBA" id="ARBA00021581"/>
    </source>
</evidence>
<evidence type="ECO:0000256" key="11">
    <source>
        <dbReference type="ARBA" id="ARBA00023136"/>
    </source>
</evidence>
<comment type="miscellaneous">
    <text evidence="17">Bacitracin is thought to be involved in the inhibition of peptidoglycan synthesis by sequestering undecaprenyl diphosphate, thereby reducing the pool of lipid carrier available.</text>
</comment>
<keyword evidence="9 17" id="KW-0573">Peptidoglycan synthesis</keyword>
<dbReference type="GO" id="GO:0005886">
    <property type="term" value="C:plasma membrane"/>
    <property type="evidence" value="ECO:0007669"/>
    <property type="project" value="UniProtKB-SubCell"/>
</dbReference>
<dbReference type="KEGG" id="cyn:Cyan7425_3549"/>
<evidence type="ECO:0000256" key="12">
    <source>
        <dbReference type="ARBA" id="ARBA00023251"/>
    </source>
</evidence>
<dbReference type="GO" id="GO:0008360">
    <property type="term" value="P:regulation of cell shape"/>
    <property type="evidence" value="ECO:0007669"/>
    <property type="project" value="UniProtKB-KW"/>
</dbReference>
<organism evidence="18">
    <name type="scientific">Cyanothece sp. (strain PCC 7425 / ATCC 29141)</name>
    <dbReference type="NCBI Taxonomy" id="395961"/>
    <lineage>
        <taxon>Bacteria</taxon>
        <taxon>Bacillati</taxon>
        <taxon>Cyanobacteriota</taxon>
        <taxon>Cyanophyceae</taxon>
        <taxon>Gomontiellales</taxon>
        <taxon>Cyanothecaceae</taxon>
        <taxon>Cyanothece</taxon>
    </lineage>
</organism>
<evidence type="ECO:0000256" key="17">
    <source>
        <dbReference type="HAMAP-Rule" id="MF_01006"/>
    </source>
</evidence>
<dbReference type="GO" id="GO:0016301">
    <property type="term" value="F:kinase activity"/>
    <property type="evidence" value="ECO:0007669"/>
    <property type="project" value="UniProtKB-KW"/>
</dbReference>
<dbReference type="GO" id="GO:0071555">
    <property type="term" value="P:cell wall organization"/>
    <property type="evidence" value="ECO:0007669"/>
    <property type="project" value="UniProtKB-KW"/>
</dbReference>
<keyword evidence="8 17" id="KW-0133">Cell shape</keyword>
<feature type="transmembrane region" description="Helical" evidence="17">
    <location>
        <begin position="114"/>
        <end position="131"/>
    </location>
</feature>
<comment type="function">
    <text evidence="17">Catalyzes the dephosphorylation of undecaprenyl diphosphate (UPP). Confers resistance to bacitracin.</text>
</comment>
<keyword evidence="11 17" id="KW-0472">Membrane</keyword>
<evidence type="ECO:0000256" key="13">
    <source>
        <dbReference type="ARBA" id="ARBA00023316"/>
    </source>
</evidence>
<comment type="catalytic activity">
    <reaction evidence="16 17">
        <text>di-trans,octa-cis-undecaprenyl diphosphate + H2O = di-trans,octa-cis-undecaprenyl phosphate + phosphate + H(+)</text>
        <dbReference type="Rhea" id="RHEA:28094"/>
        <dbReference type="ChEBI" id="CHEBI:15377"/>
        <dbReference type="ChEBI" id="CHEBI:15378"/>
        <dbReference type="ChEBI" id="CHEBI:43474"/>
        <dbReference type="ChEBI" id="CHEBI:58405"/>
        <dbReference type="ChEBI" id="CHEBI:60392"/>
        <dbReference type="EC" id="3.6.1.27"/>
    </reaction>
</comment>
<dbReference type="GO" id="GO:0009252">
    <property type="term" value="P:peptidoglycan biosynthetic process"/>
    <property type="evidence" value="ECO:0007669"/>
    <property type="project" value="UniProtKB-KW"/>
</dbReference>
<feature type="transmembrane region" description="Helical" evidence="17">
    <location>
        <begin position="213"/>
        <end position="235"/>
    </location>
</feature>
<keyword evidence="7 17" id="KW-0378">Hydrolase</keyword>